<dbReference type="PANTHER" id="PTHR33360:SF2">
    <property type="entry name" value="TRANSPOSASE FOR INSERTION SEQUENCE ELEMENT IS200"/>
    <property type="match status" value="1"/>
</dbReference>
<dbReference type="Gene3D" id="3.30.70.1290">
    <property type="entry name" value="Transposase IS200-like"/>
    <property type="match status" value="1"/>
</dbReference>
<dbReference type="EMBL" id="JANEYT010000072">
    <property type="protein sequence ID" value="MCQ1060465.1"/>
    <property type="molecule type" value="Genomic_DNA"/>
</dbReference>
<feature type="domain" description="Transposase IS200-like" evidence="1">
    <location>
        <begin position="2"/>
        <end position="113"/>
    </location>
</feature>
<dbReference type="InterPro" id="IPR036515">
    <property type="entry name" value="Transposase_17_sf"/>
</dbReference>
<dbReference type="InterPro" id="IPR002686">
    <property type="entry name" value="Transposase_17"/>
</dbReference>
<name>A0ABT1N6U6_9GAMM</name>
<evidence type="ECO:0000313" key="2">
    <source>
        <dbReference type="EMBL" id="MCQ1060465.1"/>
    </source>
</evidence>
<accession>A0ABT1N6U6</accession>
<keyword evidence="3" id="KW-1185">Reference proteome</keyword>
<reference evidence="2 3" key="1">
    <citation type="submission" date="2022-07" db="EMBL/GenBank/DDBJ databases">
        <title>Photobacterium pectinilyticum sp. nov., a marine bacterium isolated from surface seawater of Qingdao offshore.</title>
        <authorList>
            <person name="Wang X."/>
        </authorList>
    </citation>
    <scope>NUCLEOTIDE SEQUENCE [LARGE SCALE GENOMIC DNA]</scope>
    <source>
        <strain evidence="2 3">ZSDE20</strain>
    </source>
</reference>
<organism evidence="2 3">
    <name type="scientific">Photobacterium pectinilyticum</name>
    <dbReference type="NCBI Taxonomy" id="2906793"/>
    <lineage>
        <taxon>Bacteria</taxon>
        <taxon>Pseudomonadati</taxon>
        <taxon>Pseudomonadota</taxon>
        <taxon>Gammaproteobacteria</taxon>
        <taxon>Vibrionales</taxon>
        <taxon>Vibrionaceae</taxon>
        <taxon>Photobacterium</taxon>
    </lineage>
</organism>
<sequence length="115" mass="13630">MVWSTKYRRPVLTGWVERGLKNLLPKIAKRYDFQIKYLEIMPDHVHVFVTSHPQHAPSKLYKAMKGISGKLLFKHYPHLRHYLWGGKLWNPSTFVETIGHISEQTVKKYIEDQKS</sequence>
<protein>
    <submittedName>
        <fullName evidence="2">IS200/IS605 family transposase</fullName>
    </submittedName>
</protein>
<evidence type="ECO:0000313" key="3">
    <source>
        <dbReference type="Proteomes" id="UP001524460"/>
    </source>
</evidence>
<evidence type="ECO:0000259" key="1">
    <source>
        <dbReference type="SMART" id="SM01321"/>
    </source>
</evidence>
<dbReference type="SUPFAM" id="SSF143422">
    <property type="entry name" value="Transposase IS200-like"/>
    <property type="match status" value="1"/>
</dbReference>
<dbReference type="Pfam" id="PF01797">
    <property type="entry name" value="Y1_Tnp"/>
    <property type="match status" value="1"/>
</dbReference>
<comment type="caution">
    <text evidence="2">The sequence shown here is derived from an EMBL/GenBank/DDBJ whole genome shotgun (WGS) entry which is preliminary data.</text>
</comment>
<dbReference type="Proteomes" id="UP001524460">
    <property type="component" value="Unassembled WGS sequence"/>
</dbReference>
<proteinExistence type="predicted"/>
<dbReference type="PANTHER" id="PTHR33360">
    <property type="entry name" value="TRANSPOSASE FOR INSERTION SEQUENCE ELEMENT IS200"/>
    <property type="match status" value="1"/>
</dbReference>
<dbReference type="SMART" id="SM01321">
    <property type="entry name" value="Y1_Tnp"/>
    <property type="match status" value="1"/>
</dbReference>
<gene>
    <name evidence="2" type="primary">tnpA</name>
    <name evidence="2" type="ORF">NHN17_20685</name>
</gene>
<dbReference type="NCBIfam" id="NF033573">
    <property type="entry name" value="transpos_IS200"/>
    <property type="match status" value="1"/>
</dbReference>